<dbReference type="Gene3D" id="3.30.70.20">
    <property type="match status" value="1"/>
</dbReference>
<dbReference type="GO" id="GO:0005737">
    <property type="term" value="C:cytoplasm"/>
    <property type="evidence" value="ECO:0007669"/>
    <property type="project" value="InterPro"/>
</dbReference>
<proteinExistence type="inferred from homology"/>
<dbReference type="GO" id="GO:0004152">
    <property type="term" value="F:dihydroorotate dehydrogenase activity"/>
    <property type="evidence" value="ECO:0007669"/>
    <property type="project" value="UniProtKB-ARBA"/>
</dbReference>
<dbReference type="PROSITE" id="PS00912">
    <property type="entry name" value="DHODEHASE_2"/>
    <property type="match status" value="1"/>
</dbReference>
<comment type="cofactor">
    <cofactor evidence="1">
        <name>FMN</name>
        <dbReference type="ChEBI" id="CHEBI:58210"/>
    </cofactor>
</comment>
<dbReference type="PANTHER" id="PTHR48109:SF1">
    <property type="entry name" value="DIHYDROOROTATE DEHYDROGENASE (FUMARATE)"/>
    <property type="match status" value="1"/>
</dbReference>
<evidence type="ECO:0000313" key="14">
    <source>
        <dbReference type="Proteomes" id="UP000620133"/>
    </source>
</evidence>
<dbReference type="PANTHER" id="PTHR48109">
    <property type="entry name" value="DIHYDROOROTATE DEHYDROGENASE (QUINONE), MITOCHONDRIAL-RELATED"/>
    <property type="match status" value="1"/>
</dbReference>
<organism evidence="13 14">
    <name type="scientific">Mariniplasma anaerobium</name>
    <dbReference type="NCBI Taxonomy" id="2735436"/>
    <lineage>
        <taxon>Bacteria</taxon>
        <taxon>Bacillati</taxon>
        <taxon>Mycoplasmatota</taxon>
        <taxon>Mollicutes</taxon>
        <taxon>Acholeplasmatales</taxon>
        <taxon>Acholeplasmataceae</taxon>
        <taxon>Mariniplasma</taxon>
    </lineage>
</organism>
<keyword evidence="8" id="KW-0560">Oxidoreductase</keyword>
<dbReference type="GO" id="GO:0051536">
    <property type="term" value="F:iron-sulfur cluster binding"/>
    <property type="evidence" value="ECO:0007669"/>
    <property type="project" value="UniProtKB-KW"/>
</dbReference>
<dbReference type="GO" id="GO:0046872">
    <property type="term" value="F:metal ion binding"/>
    <property type="evidence" value="ECO:0007669"/>
    <property type="project" value="UniProtKB-KW"/>
</dbReference>
<protein>
    <recommendedName>
        <fullName evidence="12">Dihydrothymine dehydrogenase</fullName>
    </recommendedName>
    <alternativeName>
        <fullName evidence="11">Dihydrouracil dehydrogenase</fullName>
    </alternativeName>
</protein>
<dbReference type="InterPro" id="IPR001295">
    <property type="entry name" value="Dihydroorotate_DH_CS"/>
</dbReference>
<name>A0A7U9TJY3_9MOLU</name>
<comment type="pathway">
    <text evidence="2">Pyrimidine metabolism; UMP biosynthesis via de novo pathway.</text>
</comment>
<dbReference type="GO" id="GO:0044205">
    <property type="term" value="P:'de novo' UMP biosynthetic process"/>
    <property type="evidence" value="ECO:0007669"/>
    <property type="project" value="UniProtKB-UniPathway"/>
</dbReference>
<dbReference type="Gene3D" id="3.20.20.70">
    <property type="entry name" value="Aldolase class I"/>
    <property type="match status" value="1"/>
</dbReference>
<dbReference type="RefSeq" id="WP_176239372.1">
    <property type="nucleotide sequence ID" value="NZ_AP024412.1"/>
</dbReference>
<dbReference type="PROSITE" id="PS51379">
    <property type="entry name" value="4FE4S_FER_2"/>
    <property type="match status" value="2"/>
</dbReference>
<dbReference type="InterPro" id="IPR017896">
    <property type="entry name" value="4Fe4S_Fe-S-bd"/>
</dbReference>
<gene>
    <name evidence="13" type="primary">pyrD</name>
    <name evidence="13" type="ORF">MPAN_016240</name>
</gene>
<reference evidence="13" key="1">
    <citation type="submission" date="2021-01" db="EMBL/GenBank/DDBJ databases">
        <title>Draft genome sequence of Acholeplasmataceae bacterium strain Mahy22.</title>
        <authorList>
            <person name="Watanabe M."/>
            <person name="Kojima H."/>
            <person name="Fukui M."/>
        </authorList>
    </citation>
    <scope>NUCLEOTIDE SEQUENCE</scope>
    <source>
        <strain evidence="13">Mahy22</strain>
    </source>
</reference>
<evidence type="ECO:0000256" key="6">
    <source>
        <dbReference type="ARBA" id="ARBA00022723"/>
    </source>
</evidence>
<dbReference type="SUPFAM" id="SSF51395">
    <property type="entry name" value="FMN-linked oxidoreductases"/>
    <property type="match status" value="1"/>
</dbReference>
<evidence type="ECO:0000256" key="3">
    <source>
        <dbReference type="ARBA" id="ARBA00010804"/>
    </source>
</evidence>
<keyword evidence="5" id="KW-0288">FMN</keyword>
<keyword evidence="4" id="KW-0285">Flavoprotein</keyword>
<dbReference type="Gene3D" id="2.30.26.10">
    <property type="entry name" value="Dihydroorotate Dehydrogenase A, chain A, domain 2"/>
    <property type="match status" value="1"/>
</dbReference>
<evidence type="ECO:0000256" key="9">
    <source>
        <dbReference type="ARBA" id="ARBA00023004"/>
    </source>
</evidence>
<dbReference type="KEGG" id="manr:MPAN_016240"/>
<dbReference type="GO" id="GO:0006207">
    <property type="term" value="P:'de novo' pyrimidine nucleobase biosynthetic process"/>
    <property type="evidence" value="ECO:0007669"/>
    <property type="project" value="InterPro"/>
</dbReference>
<dbReference type="InterPro" id="IPR005720">
    <property type="entry name" value="Dihydroorotate_DH_cat"/>
</dbReference>
<evidence type="ECO:0000313" key="13">
    <source>
        <dbReference type="EMBL" id="BCR36731.1"/>
    </source>
</evidence>
<evidence type="ECO:0000256" key="8">
    <source>
        <dbReference type="ARBA" id="ARBA00023002"/>
    </source>
</evidence>
<dbReference type="UniPathway" id="UPA00070"/>
<evidence type="ECO:0000256" key="5">
    <source>
        <dbReference type="ARBA" id="ARBA00022643"/>
    </source>
</evidence>
<dbReference type="Pfam" id="PF01180">
    <property type="entry name" value="DHO_dh"/>
    <property type="match status" value="1"/>
</dbReference>
<dbReference type="InterPro" id="IPR023359">
    <property type="entry name" value="Dihydro_DH_chainA_dom2"/>
</dbReference>
<sequence>MNLKTTFDGLTLENPLMPASGPLVGDTEKLLFMKDAGCGAVVTKTISTKAPHIPKPCIYGDKQYVMNSELWSEYSKEKWAEEFLPEYKLTKDRPLIISVGYSKEDMEILIPLFDQFADAFEISTHYVGTDISVIADTVKMIRKHTKKPFYMKISPHIPNPAEFAKVIKENGANGVVAINSLGPTMKIDIQSRSILYGNESGFVWTSGPVIKNLALATIYTIKKAEPSLTVIGVGGIGSADDVIEFLLAGASAVQMLSAALLKGKQLYAKIIKDLPSRLEAYGFKSVEEVINTTLKNNVKYEASIPKLIEDKCIKCNLCVNVCPYFAITMKDKITIDPDKCFECGLCVAKCPTNALTME</sequence>
<dbReference type="SUPFAM" id="SSF54862">
    <property type="entry name" value="4Fe-4S ferredoxins"/>
    <property type="match status" value="1"/>
</dbReference>
<dbReference type="PROSITE" id="PS00198">
    <property type="entry name" value="4FE4S_FER_1"/>
    <property type="match status" value="1"/>
</dbReference>
<dbReference type="AlphaFoldDB" id="A0A7U9TJY3"/>
<keyword evidence="7" id="KW-0665">Pyrimidine biosynthesis</keyword>
<evidence type="ECO:0000256" key="10">
    <source>
        <dbReference type="ARBA" id="ARBA00023014"/>
    </source>
</evidence>
<evidence type="ECO:0000256" key="12">
    <source>
        <dbReference type="ARBA" id="ARBA00032722"/>
    </source>
</evidence>
<accession>A0A7U9TJY3</accession>
<dbReference type="InterPro" id="IPR013785">
    <property type="entry name" value="Aldolase_TIM"/>
</dbReference>
<dbReference type="Pfam" id="PF12838">
    <property type="entry name" value="Fer4_7"/>
    <property type="match status" value="1"/>
</dbReference>
<evidence type="ECO:0000256" key="4">
    <source>
        <dbReference type="ARBA" id="ARBA00022630"/>
    </source>
</evidence>
<keyword evidence="9" id="KW-0408">Iron</keyword>
<evidence type="ECO:0000256" key="1">
    <source>
        <dbReference type="ARBA" id="ARBA00001917"/>
    </source>
</evidence>
<evidence type="ECO:0000256" key="7">
    <source>
        <dbReference type="ARBA" id="ARBA00022975"/>
    </source>
</evidence>
<evidence type="ECO:0000256" key="11">
    <source>
        <dbReference type="ARBA" id="ARBA00030119"/>
    </source>
</evidence>
<keyword evidence="10" id="KW-0411">Iron-sulfur</keyword>
<dbReference type="Proteomes" id="UP000620133">
    <property type="component" value="Chromosome"/>
</dbReference>
<dbReference type="EMBL" id="AP024412">
    <property type="protein sequence ID" value="BCR36731.1"/>
    <property type="molecule type" value="Genomic_DNA"/>
</dbReference>
<dbReference type="InterPro" id="IPR050074">
    <property type="entry name" value="DHO_dehydrogenase"/>
</dbReference>
<keyword evidence="14" id="KW-1185">Reference proteome</keyword>
<keyword evidence="6" id="KW-0479">Metal-binding</keyword>
<evidence type="ECO:0000256" key="2">
    <source>
        <dbReference type="ARBA" id="ARBA00004725"/>
    </source>
</evidence>
<comment type="similarity">
    <text evidence="3">Belongs to the dihydropyrimidine dehydrogenase family.</text>
</comment>
<dbReference type="InterPro" id="IPR017900">
    <property type="entry name" value="4Fe4S_Fe_S_CS"/>
</dbReference>